<reference evidence="1 2" key="1">
    <citation type="submission" date="2020-07" db="EMBL/GenBank/DDBJ databases">
        <title>Sequencing the genomes of 1000 actinobacteria strains.</title>
        <authorList>
            <person name="Klenk H.-P."/>
        </authorList>
    </citation>
    <scope>NUCLEOTIDE SEQUENCE [LARGE SCALE GENOMIC DNA]</scope>
    <source>
        <strain evidence="1 2">LI1</strain>
    </source>
</reference>
<gene>
    <name evidence="1" type="ORF">HNR05_000942</name>
</gene>
<comment type="caution">
    <text evidence="1">The sequence shown here is derived from an EMBL/GenBank/DDBJ whole genome shotgun (WGS) entry which is preliminary data.</text>
</comment>
<evidence type="ECO:0000313" key="2">
    <source>
        <dbReference type="Proteomes" id="UP000537260"/>
    </source>
</evidence>
<organism evidence="1 2">
    <name type="scientific">Glaciibacter psychrotolerans</name>
    <dbReference type="NCBI Taxonomy" id="670054"/>
    <lineage>
        <taxon>Bacteria</taxon>
        <taxon>Bacillati</taxon>
        <taxon>Actinomycetota</taxon>
        <taxon>Actinomycetes</taxon>
        <taxon>Micrococcales</taxon>
        <taxon>Microbacteriaceae</taxon>
        <taxon>Glaciibacter</taxon>
    </lineage>
</organism>
<protein>
    <submittedName>
        <fullName evidence="1">Uncharacterized protein</fullName>
    </submittedName>
</protein>
<proteinExistence type="predicted"/>
<dbReference type="Proteomes" id="UP000537260">
    <property type="component" value="Unassembled WGS sequence"/>
</dbReference>
<keyword evidence="2" id="KW-1185">Reference proteome</keyword>
<accession>A0A7Z0ECK5</accession>
<sequence length="58" mass="6433">MNNSSTRRCPWLLCLCGGCTGIPRVKRVKLVPLRGELVSMTPGQYRSYRDALMTSTTG</sequence>
<name>A0A7Z0ECK5_9MICO</name>
<evidence type="ECO:0000313" key="1">
    <source>
        <dbReference type="EMBL" id="NYJ19151.1"/>
    </source>
</evidence>
<dbReference type="AlphaFoldDB" id="A0A7Z0ECK5"/>
<dbReference type="EMBL" id="JACCFM010000001">
    <property type="protein sequence ID" value="NYJ19151.1"/>
    <property type="molecule type" value="Genomic_DNA"/>
</dbReference>